<reference evidence="2" key="1">
    <citation type="submission" date="2022-03" db="EMBL/GenBank/DDBJ databases">
        <authorList>
            <person name="Brunel B."/>
        </authorList>
    </citation>
    <scope>NUCLEOTIDE SEQUENCE</scope>
    <source>
        <strain evidence="2">STM4922sample</strain>
    </source>
</reference>
<protein>
    <submittedName>
        <fullName evidence="2">Uncharacterized protein</fullName>
    </submittedName>
</protein>
<feature type="transmembrane region" description="Helical" evidence="1">
    <location>
        <begin position="70"/>
        <end position="90"/>
    </location>
</feature>
<gene>
    <name evidence="2" type="ORF">MES4922_300073</name>
</gene>
<keyword evidence="1" id="KW-0472">Membrane</keyword>
<dbReference type="Proteomes" id="UP001152604">
    <property type="component" value="Unassembled WGS sequence"/>
</dbReference>
<dbReference type="RefSeq" id="WP_254026305.1">
    <property type="nucleotide sequence ID" value="NZ_CAKXZS010000024.1"/>
</dbReference>
<keyword evidence="3" id="KW-1185">Reference proteome</keyword>
<evidence type="ECO:0000256" key="1">
    <source>
        <dbReference type="SAM" id="Phobius"/>
    </source>
</evidence>
<keyword evidence="1" id="KW-1133">Transmembrane helix</keyword>
<organism evidence="2 3">
    <name type="scientific">Mesorhizobium ventifaucium</name>
    <dbReference type="NCBI Taxonomy" id="666020"/>
    <lineage>
        <taxon>Bacteria</taxon>
        <taxon>Pseudomonadati</taxon>
        <taxon>Pseudomonadota</taxon>
        <taxon>Alphaproteobacteria</taxon>
        <taxon>Hyphomicrobiales</taxon>
        <taxon>Phyllobacteriaceae</taxon>
        <taxon>Mesorhizobium</taxon>
    </lineage>
</organism>
<proteinExistence type="predicted"/>
<name>A0ABN8JXU5_9HYPH</name>
<evidence type="ECO:0000313" key="2">
    <source>
        <dbReference type="EMBL" id="CAH2402822.1"/>
    </source>
</evidence>
<keyword evidence="1" id="KW-0812">Transmembrane</keyword>
<dbReference type="EMBL" id="CAKXZS010000024">
    <property type="protein sequence ID" value="CAH2402822.1"/>
    <property type="molecule type" value="Genomic_DNA"/>
</dbReference>
<evidence type="ECO:0000313" key="3">
    <source>
        <dbReference type="Proteomes" id="UP001152604"/>
    </source>
</evidence>
<comment type="caution">
    <text evidence="2">The sequence shown here is derived from an EMBL/GenBank/DDBJ whole genome shotgun (WGS) entry which is preliminary data.</text>
</comment>
<sequence length="96" mass="10830">MDKNTGSGFPEWLQRHLPDDPVIAWDIATKISKETQGENARSVIWKGDRDENLNEKQEEADAAVSEPYPFVLLLVLTVLSMVAGAVYAVLRWEVFL</sequence>
<accession>A0ABN8JXU5</accession>